<evidence type="ECO:0000313" key="3">
    <source>
        <dbReference type="EMBL" id="PVY76004.1"/>
    </source>
</evidence>
<dbReference type="AlphaFoldDB" id="A0A2U1CWA2"/>
<dbReference type="EMBL" id="QEKQ01000006">
    <property type="protein sequence ID" value="PVY76004.1"/>
    <property type="molecule type" value="Genomic_DNA"/>
</dbReference>
<sequence>DQQQIYVHAQKDLDLLTENDRTEVVKNNQHLTVHKDRVDHIQGNDDRTVDGESRVAIGGDASQTIDGSVHQKTGTATLSEAGTEVHHKAGQKVVLDAGTELTIAAGGSFLKLDASGVTMMGPQIKLNSGGAPGSGSGTSPKSPGTPGAVTAQGGKVAPEALAELSERATHETSPSAPETLIRAAKNDQLFSGQCHQKPDGSCPLADCPCASAETSS</sequence>
<protein>
    <submittedName>
        <fullName evidence="3">Type VI secretion system secreted protein VgrG</fullName>
    </submittedName>
</protein>
<gene>
    <name evidence="3" type="ORF">C8D92_106267</name>
</gene>
<dbReference type="SUPFAM" id="SSF69349">
    <property type="entry name" value="Phage fibre proteins"/>
    <property type="match status" value="1"/>
</dbReference>
<evidence type="ECO:0000259" key="2">
    <source>
        <dbReference type="Pfam" id="PF22178"/>
    </source>
</evidence>
<evidence type="ECO:0000256" key="1">
    <source>
        <dbReference type="SAM" id="MobiDB-lite"/>
    </source>
</evidence>
<dbReference type="RefSeq" id="WP_423837079.1">
    <property type="nucleotide sequence ID" value="NZ_QEKQ01000006.1"/>
</dbReference>
<feature type="compositionally biased region" description="Low complexity" evidence="1">
    <location>
        <begin position="137"/>
        <end position="148"/>
    </location>
</feature>
<dbReference type="Pfam" id="PF22178">
    <property type="entry name" value="Gp5_trimer_C"/>
    <property type="match status" value="1"/>
</dbReference>
<accession>A0A2U1CWA2</accession>
<comment type="caution">
    <text evidence="3">The sequence shown here is derived from an EMBL/GenBank/DDBJ whole genome shotgun (WGS) entry which is preliminary data.</text>
</comment>
<feature type="domain" description="Gp5/Type VI secretion system Vgr C-terminal trimerisation" evidence="2">
    <location>
        <begin position="2"/>
        <end position="84"/>
    </location>
</feature>
<evidence type="ECO:0000313" key="4">
    <source>
        <dbReference type="Proteomes" id="UP000245887"/>
    </source>
</evidence>
<dbReference type="InterPro" id="IPR054030">
    <property type="entry name" value="Gp5_Vgr_C"/>
</dbReference>
<feature type="region of interest" description="Disordered" evidence="1">
    <location>
        <begin position="123"/>
        <end position="216"/>
    </location>
</feature>
<proteinExistence type="predicted"/>
<organism evidence="3 4">
    <name type="scientific">Tamilnaduibacter salinus</name>
    <dbReference type="NCBI Taxonomy" id="1484056"/>
    <lineage>
        <taxon>Bacteria</taxon>
        <taxon>Pseudomonadati</taxon>
        <taxon>Pseudomonadota</taxon>
        <taxon>Gammaproteobacteria</taxon>
        <taxon>Pseudomonadales</taxon>
        <taxon>Marinobacteraceae</taxon>
        <taxon>Tamilnaduibacter</taxon>
    </lineage>
</organism>
<dbReference type="Proteomes" id="UP000245887">
    <property type="component" value="Unassembled WGS sequence"/>
</dbReference>
<feature type="non-terminal residue" evidence="3">
    <location>
        <position position="1"/>
    </location>
</feature>
<reference evidence="3 4" key="1">
    <citation type="submission" date="2018-04" db="EMBL/GenBank/DDBJ databases">
        <title>Genomic Encyclopedia of Type Strains, Phase IV (KMG-IV): sequencing the most valuable type-strain genomes for metagenomic binning, comparative biology and taxonomic classification.</title>
        <authorList>
            <person name="Goeker M."/>
        </authorList>
    </citation>
    <scope>NUCLEOTIDE SEQUENCE [LARGE SCALE GENOMIC DNA]</scope>
    <source>
        <strain evidence="3 4">DSM 28688</strain>
    </source>
</reference>
<name>A0A2U1CWA2_9GAMM</name>